<accession>A0A3N0C1C6</accession>
<evidence type="ECO:0000313" key="2">
    <source>
        <dbReference type="Proteomes" id="UP000273807"/>
    </source>
</evidence>
<dbReference type="EMBL" id="RBED01000091">
    <property type="protein sequence ID" value="RNL55631.1"/>
    <property type="molecule type" value="Genomic_DNA"/>
</dbReference>
<name>A0A3N0C1C6_9MICC</name>
<comment type="caution">
    <text evidence="1">The sequence shown here is derived from an EMBL/GenBank/DDBJ whole genome shotgun (WGS) entry which is preliminary data.</text>
</comment>
<evidence type="ECO:0000313" key="1">
    <source>
        <dbReference type="EMBL" id="RNL55631.1"/>
    </source>
</evidence>
<keyword evidence="2" id="KW-1185">Reference proteome</keyword>
<dbReference type="Proteomes" id="UP000273807">
    <property type="component" value="Unassembled WGS sequence"/>
</dbReference>
<dbReference type="OrthoDB" id="4964550at2"/>
<sequence>MKDKLSVLVRVDLDCAHARIEAQGRVTAQSLQALYVIVKRANALMEGLAVEIDMTHASVEPLALEQLRACSRRHRLPAYIDPLQADCRLSVLAPVNAAAPALAVGLAA</sequence>
<organism evidence="1 2">
    <name type="scientific">Arthrobacter oryzae</name>
    <dbReference type="NCBI Taxonomy" id="409290"/>
    <lineage>
        <taxon>Bacteria</taxon>
        <taxon>Bacillati</taxon>
        <taxon>Actinomycetota</taxon>
        <taxon>Actinomycetes</taxon>
        <taxon>Micrococcales</taxon>
        <taxon>Micrococcaceae</taxon>
        <taxon>Arthrobacter</taxon>
    </lineage>
</organism>
<proteinExistence type="predicted"/>
<reference evidence="1 2" key="1">
    <citation type="submission" date="2018-10" db="EMBL/GenBank/DDBJ databases">
        <title>Genome sequencing of Arthrobacter oryzae TNB02.</title>
        <authorList>
            <person name="Cho Y.-J."/>
            <person name="Cho A."/>
            <person name="Kim O.-S."/>
        </authorList>
    </citation>
    <scope>NUCLEOTIDE SEQUENCE [LARGE SCALE GENOMIC DNA]</scope>
    <source>
        <strain evidence="1 2">TNB02</strain>
    </source>
</reference>
<dbReference type="RefSeq" id="WP_123255204.1">
    <property type="nucleotide sequence ID" value="NZ_RBED01000091.1"/>
</dbReference>
<protein>
    <submittedName>
        <fullName evidence="1">Uncharacterized protein</fullName>
    </submittedName>
</protein>
<gene>
    <name evidence="1" type="ORF">D7003_09430</name>
</gene>
<dbReference type="AlphaFoldDB" id="A0A3N0C1C6"/>